<comment type="caution">
    <text evidence="2">The sequence shown here is derived from an EMBL/GenBank/DDBJ whole genome shotgun (WGS) entry which is preliminary data.</text>
</comment>
<dbReference type="OrthoDB" id="44223at2759"/>
<feature type="chain" id="PRO_5040124329" evidence="1">
    <location>
        <begin position="20"/>
        <end position="304"/>
    </location>
</feature>
<feature type="signal peptide" evidence="1">
    <location>
        <begin position="1"/>
        <end position="19"/>
    </location>
</feature>
<evidence type="ECO:0000313" key="2">
    <source>
        <dbReference type="EMBL" id="CAB9531191.1"/>
    </source>
</evidence>
<gene>
    <name evidence="2" type="ORF">SEMRO_3312_G346630.1</name>
</gene>
<name>A0A9N8HZ68_9STRA</name>
<protein>
    <submittedName>
        <fullName evidence="2">Uncharacterized protein</fullName>
    </submittedName>
</protein>
<proteinExistence type="predicted"/>
<reference evidence="2" key="1">
    <citation type="submission" date="2020-06" db="EMBL/GenBank/DDBJ databases">
        <authorList>
            <consortium name="Plant Systems Biology data submission"/>
        </authorList>
    </citation>
    <scope>NUCLEOTIDE SEQUENCE</scope>
    <source>
        <strain evidence="2">D6</strain>
    </source>
</reference>
<dbReference type="AlphaFoldDB" id="A0A9N8HZ68"/>
<dbReference type="Proteomes" id="UP001153069">
    <property type="component" value="Unassembled WGS sequence"/>
</dbReference>
<keyword evidence="1" id="KW-0732">Signal</keyword>
<evidence type="ECO:0000313" key="3">
    <source>
        <dbReference type="Proteomes" id="UP001153069"/>
    </source>
</evidence>
<keyword evidence="3" id="KW-1185">Reference proteome</keyword>
<accession>A0A9N8HZ68</accession>
<evidence type="ECO:0000256" key="1">
    <source>
        <dbReference type="SAM" id="SignalP"/>
    </source>
</evidence>
<sequence length="304" mass="34134">MRTPLAVVVLLVMWETSAGLSSSTTTNPKVDTTTSTALSKKWNRRDVFWHLATTATTSSLLVLLVPPFHQEARAIGEGEQRMVLREKPTAPIGALLPAIQQRLLLQAALELAQSSQQPQQLEKLQTILPPLDDQSSKRGTSQDVRVLQQYNPAKVLRGDLIRACMNLYTTNLNYDKLLQTARDDAAYTVTDPTWKKSYIRANDGLPDIQKVIGADLDLRYLYRNQVELKVDDAAAELYYASDNNNNIDREELISLLREATLAFDQWLDRIRYGDVRDALEAALSGKTTRVYDSWASGFLPSQPK</sequence>
<organism evidence="2 3">
    <name type="scientific">Seminavis robusta</name>
    <dbReference type="NCBI Taxonomy" id="568900"/>
    <lineage>
        <taxon>Eukaryota</taxon>
        <taxon>Sar</taxon>
        <taxon>Stramenopiles</taxon>
        <taxon>Ochrophyta</taxon>
        <taxon>Bacillariophyta</taxon>
        <taxon>Bacillariophyceae</taxon>
        <taxon>Bacillariophycidae</taxon>
        <taxon>Naviculales</taxon>
        <taxon>Naviculaceae</taxon>
        <taxon>Seminavis</taxon>
    </lineage>
</organism>
<dbReference type="EMBL" id="CAICTM010003310">
    <property type="protein sequence ID" value="CAB9531191.1"/>
    <property type="molecule type" value="Genomic_DNA"/>
</dbReference>